<dbReference type="AlphaFoldDB" id="A0A3B0S343"/>
<keyword evidence="1" id="KW-0812">Transmembrane</keyword>
<reference evidence="2" key="1">
    <citation type="submission" date="2018-06" db="EMBL/GenBank/DDBJ databases">
        <authorList>
            <person name="Zhirakovskaya E."/>
        </authorList>
    </citation>
    <scope>NUCLEOTIDE SEQUENCE</scope>
</reference>
<organism evidence="2">
    <name type="scientific">hydrothermal vent metagenome</name>
    <dbReference type="NCBI Taxonomy" id="652676"/>
    <lineage>
        <taxon>unclassified sequences</taxon>
        <taxon>metagenomes</taxon>
        <taxon>ecological metagenomes</taxon>
    </lineage>
</organism>
<name>A0A3B0S343_9ZZZZ</name>
<dbReference type="Pfam" id="PF10095">
    <property type="entry name" value="DUF2333"/>
    <property type="match status" value="1"/>
</dbReference>
<evidence type="ECO:0008006" key="3">
    <source>
        <dbReference type="Google" id="ProtNLM"/>
    </source>
</evidence>
<evidence type="ECO:0000256" key="1">
    <source>
        <dbReference type="SAM" id="Phobius"/>
    </source>
</evidence>
<proteinExistence type="predicted"/>
<protein>
    <recommendedName>
        <fullName evidence="3">DUF2333 family protein</fullName>
    </recommendedName>
</protein>
<evidence type="ECO:0000313" key="2">
    <source>
        <dbReference type="EMBL" id="VAV98699.1"/>
    </source>
</evidence>
<gene>
    <name evidence="2" type="ORF">MNBD_ALPHA06-288</name>
</gene>
<keyword evidence="1" id="KW-1133">Transmembrane helix</keyword>
<feature type="transmembrane region" description="Helical" evidence="1">
    <location>
        <begin position="48"/>
        <end position="70"/>
    </location>
</feature>
<keyword evidence="1" id="KW-0472">Membrane</keyword>
<dbReference type="InterPro" id="IPR016936">
    <property type="entry name" value="UCP029693"/>
</dbReference>
<sequence length="346" mass="38796">MQIAQNIRRMLSSVSRTFRFTPSGEPVVEMVDETTAEKPARKRRSKRFWLIVASIGFVVLLWPGIAFLLVHKINDDTALTANGVDGGAASVSITIFLMQREVNQTGWTPNAPWFMPAALLNNMPNFQIGVVKSLGRFAFELEDQVGRERGSSAADADLEIARARLQYDPTVWLVKPGTLWPTASAEDQYREAITALKRYNARLAKGEATFDARADNLMAVLNRIALDIGGMSAELDAQIDNRHKTFGLLDMKADKIFYRVKGGTYAYFMLLQALQTDFSDVIKERNTARLYDEMLLELRRAAVMQPLVVNNGTPSGQAFPNHLANQGFHLLRARTKMREITDVLQK</sequence>
<dbReference type="EMBL" id="UOEE01000266">
    <property type="protein sequence ID" value="VAV98699.1"/>
    <property type="molecule type" value="Genomic_DNA"/>
</dbReference>
<accession>A0A3B0S343</accession>